<protein>
    <recommendedName>
        <fullName evidence="4">Large ribosomal subunit protein uL15m</fullName>
    </recommendedName>
    <alternativeName>
        <fullName evidence="5">39S ribosomal protein L15, mitochondrial</fullName>
    </alternativeName>
</protein>
<accession>A0A482VE40</accession>
<keyword evidence="9" id="KW-1185">Reference proteome</keyword>
<dbReference type="GO" id="GO:0006412">
    <property type="term" value="P:translation"/>
    <property type="evidence" value="ECO:0007669"/>
    <property type="project" value="InterPro"/>
</dbReference>
<dbReference type="GO" id="GO:0005762">
    <property type="term" value="C:mitochondrial large ribosomal subunit"/>
    <property type="evidence" value="ECO:0007669"/>
    <property type="project" value="TreeGrafter"/>
</dbReference>
<dbReference type="InterPro" id="IPR021131">
    <property type="entry name" value="Ribosomal_uL15/eL18"/>
</dbReference>
<name>A0A482VE40_ASBVE</name>
<evidence type="ECO:0000256" key="4">
    <source>
        <dbReference type="ARBA" id="ARBA00035299"/>
    </source>
</evidence>
<comment type="similarity">
    <text evidence="1">Belongs to the universal ribosomal protein uL15 family.</text>
</comment>
<dbReference type="GO" id="GO:0003735">
    <property type="term" value="F:structural constituent of ribosome"/>
    <property type="evidence" value="ECO:0007669"/>
    <property type="project" value="InterPro"/>
</dbReference>
<sequence length="279" mass="32253">MGSNSTEKALSILRYLPRCKKRGRGQHGGDKHGAGNKGSGQRQNYMRLGYETGNNPFYLRFPHEPYYQGHHLRRQYPPLSMLELQTLIDTNRIDPTKPIDLVAILNTGLYKLFPDQKQFGVHLTDEGADVFKTKVNIEVQWANEIVIAAIERAGGVITTAYFDQHSLQAMLNTKKFFERGVPIPRRMMPPPDAIEYYSDPDKRGYLADPEKISQQRLVLAQKFGYLLPKIEEDPEYEMLLERKDPRQIFYGLHPGWVVNLKDKVILKPEEQELQRYYAS</sequence>
<evidence type="ECO:0000313" key="8">
    <source>
        <dbReference type="EMBL" id="RZB73457.1"/>
    </source>
</evidence>
<dbReference type="OrthoDB" id="361383at2759"/>
<dbReference type="PANTHER" id="PTHR12934:SF11">
    <property type="entry name" value="LARGE RIBOSOMAL SUBUNIT PROTEIN UL15M"/>
    <property type="match status" value="1"/>
</dbReference>
<dbReference type="Proteomes" id="UP000292052">
    <property type="component" value="Unassembled WGS sequence"/>
</dbReference>
<feature type="region of interest" description="Disordered" evidence="6">
    <location>
        <begin position="21"/>
        <end position="42"/>
    </location>
</feature>
<gene>
    <name evidence="8" type="ORF">BDFB_008126</name>
</gene>
<dbReference type="InterPro" id="IPR036227">
    <property type="entry name" value="Ribosomal_uL15/eL18_sf"/>
</dbReference>
<evidence type="ECO:0000256" key="2">
    <source>
        <dbReference type="ARBA" id="ARBA00022980"/>
    </source>
</evidence>
<feature type="domain" description="Large ribosomal subunit protein uL15/eL18" evidence="7">
    <location>
        <begin position="79"/>
        <end position="158"/>
    </location>
</feature>
<evidence type="ECO:0000256" key="1">
    <source>
        <dbReference type="ARBA" id="ARBA00007320"/>
    </source>
</evidence>
<reference evidence="8 9" key="1">
    <citation type="submission" date="2017-03" db="EMBL/GenBank/DDBJ databases">
        <title>Genome of the blue death feigning beetle - Asbolus verrucosus.</title>
        <authorList>
            <person name="Rider S.D."/>
        </authorList>
    </citation>
    <scope>NUCLEOTIDE SEQUENCE [LARGE SCALE GENOMIC DNA]</scope>
    <source>
        <strain evidence="8">Butters</strain>
        <tissue evidence="8">Head and leg muscle</tissue>
    </source>
</reference>
<comment type="caution">
    <text evidence="8">The sequence shown here is derived from an EMBL/GenBank/DDBJ whole genome shotgun (WGS) entry which is preliminary data.</text>
</comment>
<evidence type="ECO:0000259" key="7">
    <source>
        <dbReference type="Pfam" id="PF00828"/>
    </source>
</evidence>
<evidence type="ECO:0000256" key="5">
    <source>
        <dbReference type="ARBA" id="ARBA00035423"/>
    </source>
</evidence>
<keyword evidence="2 8" id="KW-0689">Ribosomal protein</keyword>
<evidence type="ECO:0000256" key="6">
    <source>
        <dbReference type="SAM" id="MobiDB-lite"/>
    </source>
</evidence>
<dbReference type="PANTHER" id="PTHR12934">
    <property type="entry name" value="50S RIBOSOMAL PROTEIN L15"/>
    <property type="match status" value="1"/>
</dbReference>
<dbReference type="SUPFAM" id="SSF52080">
    <property type="entry name" value="Ribosomal proteins L15p and L18e"/>
    <property type="match status" value="1"/>
</dbReference>
<proteinExistence type="inferred from homology"/>
<dbReference type="InterPro" id="IPR005749">
    <property type="entry name" value="Ribosomal_uL15_bac-type"/>
</dbReference>
<evidence type="ECO:0000256" key="3">
    <source>
        <dbReference type="ARBA" id="ARBA00023274"/>
    </source>
</evidence>
<dbReference type="STRING" id="1661398.A0A482VE40"/>
<dbReference type="AlphaFoldDB" id="A0A482VE40"/>
<evidence type="ECO:0000313" key="9">
    <source>
        <dbReference type="Proteomes" id="UP000292052"/>
    </source>
</evidence>
<dbReference type="EMBL" id="QDEB01108943">
    <property type="protein sequence ID" value="RZB73457.1"/>
    <property type="molecule type" value="Genomic_DNA"/>
</dbReference>
<dbReference type="Pfam" id="PF00828">
    <property type="entry name" value="Ribosomal_L27A"/>
    <property type="match status" value="1"/>
</dbReference>
<keyword evidence="3" id="KW-0687">Ribonucleoprotein</keyword>
<organism evidence="8 9">
    <name type="scientific">Asbolus verrucosus</name>
    <name type="common">Desert ironclad beetle</name>
    <dbReference type="NCBI Taxonomy" id="1661398"/>
    <lineage>
        <taxon>Eukaryota</taxon>
        <taxon>Metazoa</taxon>
        <taxon>Ecdysozoa</taxon>
        <taxon>Arthropoda</taxon>
        <taxon>Hexapoda</taxon>
        <taxon>Insecta</taxon>
        <taxon>Pterygota</taxon>
        <taxon>Neoptera</taxon>
        <taxon>Endopterygota</taxon>
        <taxon>Coleoptera</taxon>
        <taxon>Polyphaga</taxon>
        <taxon>Cucujiformia</taxon>
        <taxon>Tenebrionidae</taxon>
        <taxon>Pimeliinae</taxon>
        <taxon>Asbolus</taxon>
    </lineage>
</organism>